<dbReference type="Gene3D" id="3.40.50.1820">
    <property type="entry name" value="alpha/beta hydrolase"/>
    <property type="match status" value="1"/>
</dbReference>
<evidence type="ECO:0000259" key="5">
    <source>
        <dbReference type="Pfam" id="PF00326"/>
    </source>
</evidence>
<dbReference type="SUPFAM" id="SSF53474">
    <property type="entry name" value="alpha/beta-Hydrolases"/>
    <property type="match status" value="1"/>
</dbReference>
<keyword evidence="2" id="KW-0732">Signal</keyword>
<dbReference type="Gene3D" id="2.120.10.30">
    <property type="entry name" value="TolB, C-terminal domain"/>
    <property type="match status" value="1"/>
</dbReference>
<feature type="domain" description="Peptidase S9 prolyl oligopeptidase catalytic" evidence="5">
    <location>
        <begin position="480"/>
        <end position="684"/>
    </location>
</feature>
<comment type="similarity">
    <text evidence="1">Belongs to the peptidase S9C family.</text>
</comment>
<dbReference type="EMBL" id="MU838998">
    <property type="protein sequence ID" value="KAK1771606.1"/>
    <property type="molecule type" value="Genomic_DNA"/>
</dbReference>
<dbReference type="GeneID" id="85305410"/>
<gene>
    <name evidence="6" type="ORF">QBC33DRAFT_158276</name>
</gene>
<dbReference type="InterPro" id="IPR011042">
    <property type="entry name" value="6-blade_b-propeller_TolB-like"/>
</dbReference>
<dbReference type="GO" id="GO:0006508">
    <property type="term" value="P:proteolysis"/>
    <property type="evidence" value="ECO:0007669"/>
    <property type="project" value="InterPro"/>
</dbReference>
<dbReference type="GO" id="GO:0004252">
    <property type="term" value="F:serine-type endopeptidase activity"/>
    <property type="evidence" value="ECO:0007669"/>
    <property type="project" value="TreeGrafter"/>
</dbReference>
<dbReference type="InterPro" id="IPR029058">
    <property type="entry name" value="AB_hydrolase_fold"/>
</dbReference>
<reference evidence="6" key="1">
    <citation type="submission" date="2023-06" db="EMBL/GenBank/DDBJ databases">
        <title>Genome-scale phylogeny and comparative genomics of the fungal order Sordariales.</title>
        <authorList>
            <consortium name="Lawrence Berkeley National Laboratory"/>
            <person name="Hensen N."/>
            <person name="Bonometti L."/>
            <person name="Westerberg I."/>
            <person name="Brannstrom I.O."/>
            <person name="Guillou S."/>
            <person name="Cros-Aarteil S."/>
            <person name="Calhoun S."/>
            <person name="Haridas S."/>
            <person name="Kuo A."/>
            <person name="Mondo S."/>
            <person name="Pangilinan J."/>
            <person name="Riley R."/>
            <person name="Labutti K."/>
            <person name="Andreopoulos B."/>
            <person name="Lipzen A."/>
            <person name="Chen C."/>
            <person name="Yanf M."/>
            <person name="Daum C."/>
            <person name="Ng V."/>
            <person name="Clum A."/>
            <person name="Steindorff A."/>
            <person name="Ohm R."/>
            <person name="Martin F."/>
            <person name="Silar P."/>
            <person name="Natvig D."/>
            <person name="Lalanne C."/>
            <person name="Gautier V."/>
            <person name="Ament-Velasquez S.L."/>
            <person name="Kruys A."/>
            <person name="Hutchinson M.I."/>
            <person name="Powell A.J."/>
            <person name="Barry K."/>
            <person name="Miller A.N."/>
            <person name="Grigoriev I.V."/>
            <person name="Debuchy R."/>
            <person name="Gladieux P."/>
            <person name="Thoren M.H."/>
            <person name="Johannesson H."/>
        </authorList>
    </citation>
    <scope>NUCLEOTIDE SEQUENCE</scope>
    <source>
        <strain evidence="6">8032-3</strain>
    </source>
</reference>
<dbReference type="SUPFAM" id="SSF82171">
    <property type="entry name" value="DPP6 N-terminal domain-like"/>
    <property type="match status" value="1"/>
</dbReference>
<accession>A0AAJ0CC80</accession>
<evidence type="ECO:0000313" key="7">
    <source>
        <dbReference type="Proteomes" id="UP001244011"/>
    </source>
</evidence>
<protein>
    <recommendedName>
        <fullName evidence="4">Dipeptidyl-peptidase V</fullName>
    </recommendedName>
</protein>
<evidence type="ECO:0000313" key="6">
    <source>
        <dbReference type="EMBL" id="KAK1771606.1"/>
    </source>
</evidence>
<dbReference type="Proteomes" id="UP001244011">
    <property type="component" value="Unassembled WGS sequence"/>
</dbReference>
<organism evidence="6 7">
    <name type="scientific">Phialemonium atrogriseum</name>
    <dbReference type="NCBI Taxonomy" id="1093897"/>
    <lineage>
        <taxon>Eukaryota</taxon>
        <taxon>Fungi</taxon>
        <taxon>Dikarya</taxon>
        <taxon>Ascomycota</taxon>
        <taxon>Pezizomycotina</taxon>
        <taxon>Sordariomycetes</taxon>
        <taxon>Sordariomycetidae</taxon>
        <taxon>Cephalothecales</taxon>
        <taxon>Cephalothecaceae</taxon>
        <taxon>Phialemonium</taxon>
    </lineage>
</organism>
<dbReference type="RefSeq" id="XP_060287819.1">
    <property type="nucleotide sequence ID" value="XM_060422223.1"/>
</dbReference>
<dbReference type="PANTHER" id="PTHR42776">
    <property type="entry name" value="SERINE PEPTIDASE S9 FAMILY MEMBER"/>
    <property type="match status" value="1"/>
</dbReference>
<proteinExistence type="inferred from homology"/>
<sequence length="691" mass="77145">MVITQRLTPESFVRLPRRGVVVPNRDGTLGLYNVSTYESGKGTRREWRVMDIDSGSSWLLTDDDKVHDVKWLPDHDGTIAWLRSATNGFTQLAVVCIGNTGELKDHYTAAEFDAPVQHLKLKGLDGWVAFAVVGLAGKDGSLYNEETTGKMSTARIYDDLNVRGWDTYIKPRRHAIFYSALVTGDDGRLTVAGPLRNAVRRQDLEAPAGMYQPEDPADNYDLCEKGIVFVACDPKPVHPRHHATSDVYFVPVDSWTAMVACRPVKLTMQTDHVVGYASNPRFSPDGSMVAYLKKPFANPADTRLLMGHVSSLSSFDVWKMCIGSAWDLAPSSFEYSPHGQSVLILADDCGRRALYELELRYHAAPRLLMGRPSVHGYHLLNNGNDGVQLLVSASSMLDNSVYMVIDTTLASEPRVISSATRHGQKLGLSHSQVSEIWFAGSAESFVQGWLTKPSNFDPEKKWPVVLQVHDGPEDAARDEWHWRWNSVLWAEQGYVVVCPNFTGSVGFGVGFNARAYGSGLDYPYQDLVNCLESLAEIPYIDTDRAVLAGGGYGGYMVNWIMGQPLAKKFKTMICHGPVFDTRLLQLYQDGVNERNSEDLEKWNPARPDLLRNWKDAPPVLVIHGDKDYRYPVTDGLSVFKTLQGLGVRSRFLSFPDEGHWVINPENALVWHRTVFEWMEQWVGKGPTGTEG</sequence>
<evidence type="ECO:0000256" key="4">
    <source>
        <dbReference type="ARBA" id="ARBA00032829"/>
    </source>
</evidence>
<dbReference type="InterPro" id="IPR001375">
    <property type="entry name" value="Peptidase_S9_cat"/>
</dbReference>
<keyword evidence="3" id="KW-0378">Hydrolase</keyword>
<name>A0AAJ0CC80_9PEZI</name>
<comment type="caution">
    <text evidence="6">The sequence shown here is derived from an EMBL/GenBank/DDBJ whole genome shotgun (WGS) entry which is preliminary data.</text>
</comment>
<evidence type="ECO:0000256" key="3">
    <source>
        <dbReference type="ARBA" id="ARBA00022801"/>
    </source>
</evidence>
<dbReference type="AlphaFoldDB" id="A0AAJ0CC80"/>
<dbReference type="PANTHER" id="PTHR42776:SF13">
    <property type="entry name" value="DIPEPTIDYL-PEPTIDASE 5"/>
    <property type="match status" value="1"/>
</dbReference>
<keyword evidence="7" id="KW-1185">Reference proteome</keyword>
<dbReference type="Pfam" id="PF00326">
    <property type="entry name" value="Peptidase_S9"/>
    <property type="match status" value="1"/>
</dbReference>
<evidence type="ECO:0000256" key="1">
    <source>
        <dbReference type="ARBA" id="ARBA00010040"/>
    </source>
</evidence>
<evidence type="ECO:0000256" key="2">
    <source>
        <dbReference type="ARBA" id="ARBA00022729"/>
    </source>
</evidence>